<evidence type="ECO:0000256" key="1">
    <source>
        <dbReference type="ARBA" id="ARBA00022801"/>
    </source>
</evidence>
<dbReference type="PANTHER" id="PTHR48081">
    <property type="entry name" value="AB HYDROLASE SUPERFAMILY PROTEIN C4A8.06C"/>
    <property type="match status" value="1"/>
</dbReference>
<dbReference type="GO" id="GO:0016787">
    <property type="term" value="F:hydrolase activity"/>
    <property type="evidence" value="ECO:0007669"/>
    <property type="project" value="UniProtKB-KW"/>
</dbReference>
<dbReference type="InterPro" id="IPR050300">
    <property type="entry name" value="GDXG_lipolytic_enzyme"/>
</dbReference>
<dbReference type="Gene3D" id="3.40.50.1820">
    <property type="entry name" value="alpha/beta hydrolase"/>
    <property type="match status" value="1"/>
</dbReference>
<dbReference type="Proteomes" id="UP000028487">
    <property type="component" value="Unassembled WGS sequence"/>
</dbReference>
<organism evidence="3">
    <name type="scientific">Xenorhabdus bovienii str. feltiae Moldova</name>
    <dbReference type="NCBI Taxonomy" id="1398200"/>
    <lineage>
        <taxon>Bacteria</taxon>
        <taxon>Pseudomonadati</taxon>
        <taxon>Pseudomonadota</taxon>
        <taxon>Gammaproteobacteria</taxon>
        <taxon>Enterobacterales</taxon>
        <taxon>Morganellaceae</taxon>
        <taxon>Xenorhabdus</taxon>
    </lineage>
</organism>
<keyword evidence="1" id="KW-0378">Hydrolase</keyword>
<dbReference type="SUPFAM" id="SSF53474">
    <property type="entry name" value="alpha/beta-Hydrolases"/>
    <property type="match status" value="1"/>
</dbReference>
<evidence type="ECO:0000259" key="2">
    <source>
        <dbReference type="Pfam" id="PF07859"/>
    </source>
</evidence>
<evidence type="ECO:0000313" key="3">
    <source>
        <dbReference type="EMBL" id="CDG99559.1"/>
    </source>
</evidence>
<dbReference type="InterPro" id="IPR013094">
    <property type="entry name" value="AB_hydrolase_3"/>
</dbReference>
<reference evidence="3" key="1">
    <citation type="submission" date="2013-07" db="EMBL/GenBank/DDBJ databases">
        <title>Sub-species coevolution in mutualistic symbiosis.</title>
        <authorList>
            <person name="Murfin K."/>
            <person name="Klassen J."/>
            <person name="Lee M."/>
            <person name="Forst S."/>
            <person name="Stock P."/>
            <person name="Goodrich-Blair H."/>
        </authorList>
    </citation>
    <scope>NUCLEOTIDE SEQUENCE [LARGE SCALE GENOMIC DNA]</scope>
    <source>
        <strain evidence="3">Feltiae Moldova</strain>
    </source>
</reference>
<dbReference type="EMBL" id="CBSV010000008">
    <property type="protein sequence ID" value="CDG99559.1"/>
    <property type="molecule type" value="Genomic_DNA"/>
</dbReference>
<name>A0A077NLW3_XENBV</name>
<dbReference type="InterPro" id="IPR029058">
    <property type="entry name" value="AB_hydrolase_fold"/>
</dbReference>
<dbReference type="HOGENOM" id="CLU_012494_6_4_6"/>
<dbReference type="Pfam" id="PF07859">
    <property type="entry name" value="Abhydrolase_3"/>
    <property type="match status" value="1"/>
</dbReference>
<dbReference type="RefSeq" id="WP_038222675.1">
    <property type="nucleotide sequence ID" value="NZ_CAWLWD010000095.1"/>
</dbReference>
<dbReference type="AlphaFoldDB" id="A0A077NLW3"/>
<protein>
    <submittedName>
        <fullName evidence="3">Putative lipase/esterase</fullName>
    </submittedName>
</protein>
<accession>A0A077NLW3</accession>
<gene>
    <name evidence="3" type="ORF">XBFM1_1050003</name>
</gene>
<proteinExistence type="predicted"/>
<sequence length="323" mass="36612">MRAKLTQSMKDYEYTCSNVMDTDFYFKSIDYVRSSYKALFSRFPPKPRDGTVSEDLQFKSSVTDKILDMRIHSPNEQLESKQILPCIIYAHGGGFVSGDLSVVDAMGRDLALDLNVRVVAFNYRLAPEHPYPAALEDCCDVYLFIRQIAKQKGINIDQIYFAGESCGGNWAIALPLWLRDNNLPQLAGSIAINPVLDVHRWAQKKVSDVSKAFCDEMHFFTTSYLGQNEKKLIQYASPLLADNLSGLPPAVFWSAAIDPLSDDVRTLSDRMKQNGINVYVNIEDEAIHGCLRARYHYLFAKKGYENLLLLITNLINLKMKNKN</sequence>
<feature type="domain" description="Alpha/beta hydrolase fold-3" evidence="2">
    <location>
        <begin position="87"/>
        <end position="291"/>
    </location>
</feature>
<comment type="caution">
    <text evidence="3">The sequence shown here is derived from an EMBL/GenBank/DDBJ whole genome shotgun (WGS) entry which is preliminary data.</text>
</comment>
<dbReference type="PANTHER" id="PTHR48081:SF8">
    <property type="entry name" value="ALPHA_BETA HYDROLASE FOLD-3 DOMAIN-CONTAINING PROTEIN-RELATED"/>
    <property type="match status" value="1"/>
</dbReference>